<reference evidence="4 6" key="2">
    <citation type="submission" date="2018-01" db="EMBL/GenBank/DDBJ databases">
        <title>Complete genome sequence of G25-42.</title>
        <authorList>
            <person name="Zheng Z."/>
            <person name="Sun M."/>
        </authorList>
    </citation>
    <scope>NUCLEOTIDE SEQUENCE [LARGE SCALE GENOMIC DNA]</scope>
    <source>
        <strain evidence="4 6">G25-42</strain>
    </source>
</reference>
<feature type="transmembrane region" description="Helical" evidence="1">
    <location>
        <begin position="38"/>
        <end position="59"/>
    </location>
</feature>
<dbReference type="Proteomes" id="UP000501107">
    <property type="component" value="Chromosome"/>
</dbReference>
<dbReference type="Proteomes" id="UP000031876">
    <property type="component" value="Chromosome"/>
</dbReference>
<keyword evidence="1" id="KW-1133">Transmembrane helix</keyword>
<evidence type="ECO:0000313" key="6">
    <source>
        <dbReference type="Proteomes" id="UP000286687"/>
    </source>
</evidence>
<evidence type="ECO:0000313" key="5">
    <source>
        <dbReference type="Proteomes" id="UP000031876"/>
    </source>
</evidence>
<dbReference type="EMBL" id="LDER01000172">
    <property type="protein sequence ID" value="RVU63853.1"/>
    <property type="molecule type" value="Genomic_DNA"/>
</dbReference>
<reference evidence="2 5" key="1">
    <citation type="journal article" date="2015" name="Genome Announc.">
        <title>Complete genome sequences for 35 biothreat assay-relevant bacillus species.</title>
        <authorList>
            <person name="Johnson S.L."/>
            <person name="Daligault H.E."/>
            <person name="Davenport K.W."/>
            <person name="Jaissle J."/>
            <person name="Frey K.G."/>
            <person name="Ladner J.T."/>
            <person name="Broomall S.M."/>
            <person name="Bishop-Lilly K.A."/>
            <person name="Bruce D.C."/>
            <person name="Gibbons H.S."/>
            <person name="Coyne S.R."/>
            <person name="Lo C.C."/>
            <person name="Meincke L."/>
            <person name="Munk A.C."/>
            <person name="Koroleva G.I."/>
            <person name="Rosenzweig C.N."/>
            <person name="Palacios G.F."/>
            <person name="Redden C.L."/>
            <person name="Minogue T.D."/>
            <person name="Chain P.S."/>
        </authorList>
    </citation>
    <scope>NUCLEOTIDE SEQUENCE [LARGE SCALE GENOMIC DNA]</scope>
    <source>
        <strain evidence="2 5">HD1011</strain>
    </source>
</reference>
<proteinExistence type="predicted"/>
<accession>A0A0B5NWJ7</accession>
<evidence type="ECO:0000256" key="1">
    <source>
        <dbReference type="SAM" id="Phobius"/>
    </source>
</evidence>
<dbReference type="EMBL" id="CP053980">
    <property type="protein sequence ID" value="QKH26716.1"/>
    <property type="molecule type" value="Genomic_DNA"/>
</dbReference>
<organism evidence="4 6">
    <name type="scientific">Bacillus thuringiensis</name>
    <dbReference type="NCBI Taxonomy" id="1428"/>
    <lineage>
        <taxon>Bacteria</taxon>
        <taxon>Bacillati</taxon>
        <taxon>Bacillota</taxon>
        <taxon>Bacilli</taxon>
        <taxon>Bacillales</taxon>
        <taxon>Bacillaceae</taxon>
        <taxon>Bacillus</taxon>
        <taxon>Bacillus cereus group</taxon>
    </lineage>
</organism>
<evidence type="ECO:0000313" key="4">
    <source>
        <dbReference type="EMBL" id="RVU63853.1"/>
    </source>
</evidence>
<evidence type="ECO:0000313" key="2">
    <source>
        <dbReference type="EMBL" id="AJG76538.1"/>
    </source>
</evidence>
<dbReference type="Proteomes" id="UP000286687">
    <property type="component" value="Unassembled WGS sequence"/>
</dbReference>
<name>A0A0B5NWJ7_BACTU</name>
<evidence type="ECO:0000313" key="3">
    <source>
        <dbReference type="EMBL" id="QKH26716.1"/>
    </source>
</evidence>
<gene>
    <name evidence="2" type="ORF">BF38_3090</name>
    <name evidence="4" type="ORF">BM74_12525</name>
    <name evidence="3" type="ORF">FOC89_23120</name>
</gene>
<reference evidence="3 7" key="3">
    <citation type="submission" date="2020-05" db="EMBL/GenBank/DDBJ databases">
        <title>FDA dAtabase for Regulatory Grade micrObial Sequences (FDA-ARGOS): Supporting development and validation of Infectious Disease Dx tests.</title>
        <authorList>
            <person name="Nelson B."/>
            <person name="Plummer A."/>
            <person name="Tallon L."/>
            <person name="Sadzewicz L."/>
            <person name="Zhao X."/>
            <person name="Vavikolanu K."/>
            <person name="Mehta A."/>
            <person name="Aluvathingal J."/>
            <person name="Nadendla S."/>
            <person name="Myers T."/>
            <person name="Yan Y."/>
            <person name="Sichtig H."/>
        </authorList>
    </citation>
    <scope>NUCLEOTIDE SEQUENCE [LARGE SCALE GENOMIC DNA]</scope>
    <source>
        <strain evidence="3 7">FDAARGOS_795</strain>
    </source>
</reference>
<dbReference type="KEGG" id="btw:BF38_3090"/>
<dbReference type="AlphaFoldDB" id="A0A0B5NWJ7"/>
<keyword evidence="1" id="KW-0472">Membrane</keyword>
<evidence type="ECO:0000313" key="7">
    <source>
        <dbReference type="Proteomes" id="UP000501107"/>
    </source>
</evidence>
<sequence>MTLAGEAVIIWTATGLSVIAMKAAEKMGRSVPYWLPRVTLYTTLTGSFLYLLRYVLVAFL</sequence>
<keyword evidence="1" id="KW-0812">Transmembrane</keyword>
<dbReference type="EMBL" id="CP009335">
    <property type="protein sequence ID" value="AJG76538.1"/>
    <property type="molecule type" value="Genomic_DNA"/>
</dbReference>
<dbReference type="RefSeq" id="WP_000170772.1">
    <property type="nucleotide sequence ID" value="NZ_CP009335.1"/>
</dbReference>
<protein>
    <submittedName>
        <fullName evidence="2">Membrane protein</fullName>
    </submittedName>
</protein>